<name>A0A2W7RB93_9BACT</name>
<evidence type="ECO:0000313" key="2">
    <source>
        <dbReference type="Proteomes" id="UP000249115"/>
    </source>
</evidence>
<dbReference type="EMBL" id="QKZU01000005">
    <property type="protein sequence ID" value="PZX58253.1"/>
    <property type="molecule type" value="Genomic_DNA"/>
</dbReference>
<gene>
    <name evidence="1" type="ORF">LV84_01457</name>
</gene>
<dbReference type="AlphaFoldDB" id="A0A2W7RB93"/>
<sequence length="47" mass="5366">MVNISFEAASVTRHRSSRIPSKENMVTGMVADNYTYDFLIHSLYIIS</sequence>
<evidence type="ECO:0000313" key="1">
    <source>
        <dbReference type="EMBL" id="PZX58253.1"/>
    </source>
</evidence>
<reference evidence="1 2" key="1">
    <citation type="submission" date="2018-06" db="EMBL/GenBank/DDBJ databases">
        <title>Genomic Encyclopedia of Archaeal and Bacterial Type Strains, Phase II (KMG-II): from individual species to whole genera.</title>
        <authorList>
            <person name="Goeker M."/>
        </authorList>
    </citation>
    <scope>NUCLEOTIDE SEQUENCE [LARGE SCALE GENOMIC DNA]</scope>
    <source>
        <strain evidence="1 2">DSM 22686</strain>
    </source>
</reference>
<accession>A0A2W7RB93</accession>
<proteinExistence type="predicted"/>
<organism evidence="1 2">
    <name type="scientific">Algoriphagus ratkowskyi</name>
    <dbReference type="NCBI Taxonomy" id="57028"/>
    <lineage>
        <taxon>Bacteria</taxon>
        <taxon>Pseudomonadati</taxon>
        <taxon>Bacteroidota</taxon>
        <taxon>Cytophagia</taxon>
        <taxon>Cytophagales</taxon>
        <taxon>Cyclobacteriaceae</taxon>
        <taxon>Algoriphagus</taxon>
    </lineage>
</organism>
<protein>
    <submittedName>
        <fullName evidence="1">Uncharacterized protein</fullName>
    </submittedName>
</protein>
<comment type="caution">
    <text evidence="1">The sequence shown here is derived from an EMBL/GenBank/DDBJ whole genome shotgun (WGS) entry which is preliminary data.</text>
</comment>
<dbReference type="Proteomes" id="UP000249115">
    <property type="component" value="Unassembled WGS sequence"/>
</dbReference>